<evidence type="ECO:0000313" key="5">
    <source>
        <dbReference type="Proteomes" id="UP000004679"/>
    </source>
</evidence>
<dbReference type="GO" id="GO:0006508">
    <property type="term" value="P:proteolysis"/>
    <property type="evidence" value="ECO:0007669"/>
    <property type="project" value="UniProtKB-KW"/>
</dbReference>
<dbReference type="GO" id="GO:0004176">
    <property type="term" value="F:ATP-dependent peptidase activity"/>
    <property type="evidence" value="ECO:0007669"/>
    <property type="project" value="UniProtKB-UniRule"/>
</dbReference>
<dbReference type="InterPro" id="IPR020568">
    <property type="entry name" value="Ribosomal_Su5_D2-typ_SF"/>
</dbReference>
<dbReference type="GO" id="GO:0030163">
    <property type="term" value="P:protein catabolic process"/>
    <property type="evidence" value="ECO:0007669"/>
    <property type="project" value="InterPro"/>
</dbReference>
<dbReference type="AlphaFoldDB" id="C0N2Q4"/>
<reference evidence="4 5" key="1">
    <citation type="journal article" date="2011" name="J. Bacteriol.">
        <title>Draft genome sequence of the chemolithoheterotrophic, halophilic methylotroph Methylophaga thiooxydans DMS010.</title>
        <authorList>
            <person name="Boden R."/>
            <person name="Ferriera S."/>
            <person name="Johnson J."/>
            <person name="Kelly D.P."/>
            <person name="Murrell J.C."/>
            <person name="Schafer H."/>
        </authorList>
    </citation>
    <scope>NUCLEOTIDE SEQUENCE [LARGE SCALE GENOMIC DNA]</scope>
    <source>
        <strain evidence="4 5">DMS010</strain>
    </source>
</reference>
<evidence type="ECO:0000256" key="2">
    <source>
        <dbReference type="PROSITE-ProRule" id="PRU01122"/>
    </source>
</evidence>
<protein>
    <recommendedName>
        <fullName evidence="2">endopeptidase La</fullName>
        <ecNumber evidence="2">3.4.21.53</ecNumber>
    </recommendedName>
</protein>
<keyword evidence="5" id="KW-1185">Reference proteome</keyword>
<comment type="catalytic activity">
    <reaction evidence="2">
        <text>Hydrolysis of proteins in presence of ATP.</text>
        <dbReference type="EC" id="3.4.21.53"/>
    </reaction>
</comment>
<dbReference type="Gene3D" id="1.10.8.60">
    <property type="match status" value="1"/>
</dbReference>
<dbReference type="Pfam" id="PF13654">
    <property type="entry name" value="AAA_32"/>
    <property type="match status" value="1"/>
</dbReference>
<proteinExistence type="inferred from homology"/>
<name>C0N2Q4_9GAMM</name>
<keyword evidence="2" id="KW-0378">Hydrolase</keyword>
<dbReference type="GO" id="GO:0004252">
    <property type="term" value="F:serine-type endopeptidase activity"/>
    <property type="evidence" value="ECO:0007669"/>
    <property type="project" value="UniProtKB-UniRule"/>
</dbReference>
<dbReference type="PRINTS" id="PR00830">
    <property type="entry name" value="ENDOLAPTASE"/>
</dbReference>
<dbReference type="RefSeq" id="WP_008290221.1">
    <property type="nucleotide sequence ID" value="NZ_GG657886.1"/>
</dbReference>
<dbReference type="InterPro" id="IPR008269">
    <property type="entry name" value="Lon_proteolytic"/>
</dbReference>
<dbReference type="EC" id="3.4.21.53" evidence="2"/>
<feature type="domain" description="Lon proteolytic" evidence="3">
    <location>
        <begin position="561"/>
        <end position="756"/>
    </location>
</feature>
<dbReference type="Pfam" id="PF20436">
    <property type="entry name" value="LonB_AAA-LID"/>
    <property type="match status" value="1"/>
</dbReference>
<dbReference type="Pfam" id="PF20437">
    <property type="entry name" value="LonC_helical"/>
    <property type="match status" value="1"/>
</dbReference>
<dbReference type="InterPro" id="IPR027417">
    <property type="entry name" value="P-loop_NTPase"/>
</dbReference>
<dbReference type="SUPFAM" id="SSF52540">
    <property type="entry name" value="P-loop containing nucleoside triphosphate hydrolases"/>
    <property type="match status" value="1"/>
</dbReference>
<evidence type="ECO:0000313" key="4">
    <source>
        <dbReference type="EMBL" id="EEF80937.1"/>
    </source>
</evidence>
<dbReference type="Gene3D" id="3.40.50.300">
    <property type="entry name" value="P-loop containing nucleotide triphosphate hydrolases"/>
    <property type="match status" value="2"/>
</dbReference>
<sequence>MQRRTELQASDLYQYCDPDSWTFSSTAELETLPTIIGQERALSAIDFGVNIDAEGYNLFIMGPAGVGKYTMIKRFLDEHAKHRPKAKDWAYLNNFTDSQKPWVVSMPAGQGNQLRHDIEAVVAHLETELPQAFDDEYYRGRMRSLDEAARKHRVRLFGTLQSEADRKGVVLLRMQDGSYAFAAQRNGEAMTSEEFEQLPAHKQEQTEEAIADLHEDLQHTLLELREWERDNLKKVQALNDEVALEVISKQVNKLKHAYPSSTTLQQYFDAMQNDIRDNVEVFVKQEASSEEAGIEDSLLKRYQINLVVDNSQSHGAPIIYENLPNHQTLLGCVENMAMMGALVTDFSLIKAGAVHRANGGYLIIDAEQLLMQPFGWEGLKRALKSKEVRFDTLERIYSLVATVSLEPEPIPLDLKVVLLGDRHLYYLLYEMDPEFAGLFKIVADFEEHMPRTAGNDLMFARMMASTIETEKLLQMDRSAVARVIEHSARSIEDSYKFSLHLGDMTDLLRESSFLAGQAEAKVVSQDHVQHAINLREHRVDRLRGQIHDQIDRQVIDIDVTGHQIGQVNALSVMSLGGFSFGQPSRVTASARFGDDNIVDIEREVDLGGDIHAKGVLILSGYLGTTYAADSPLSMSASIVFEQNYGEVDGDSATVAELCALLSSIAGVSLKQSIAITGSMNQHGDVQAIGGVNEKIEGFFDICLRKGLTGKQGVIIPASNVQHLMLRQDVITAVAKDKFHIHAINHVSDALTLLSGLDAGERNTDGEFSVNSFNAAVAARLQKWADVHRHEKEARAE</sequence>
<gene>
    <name evidence="4" type="ORF">MDMS009_423</name>
</gene>
<keyword evidence="1 2" id="KW-0645">Protease</keyword>
<dbReference type="GO" id="GO:0005524">
    <property type="term" value="F:ATP binding"/>
    <property type="evidence" value="ECO:0007669"/>
    <property type="project" value="InterPro"/>
</dbReference>
<dbReference type="Pfam" id="PF05362">
    <property type="entry name" value="Lon_C"/>
    <property type="match status" value="1"/>
</dbReference>
<accession>C0N2Q4</accession>
<dbReference type="InterPro" id="IPR014721">
    <property type="entry name" value="Ribsml_uS5_D2-typ_fold_subgr"/>
</dbReference>
<organism evidence="4 5">
    <name type="scientific">Methylophaga thiooxydans DMS010</name>
    <dbReference type="NCBI Taxonomy" id="637616"/>
    <lineage>
        <taxon>Bacteria</taxon>
        <taxon>Pseudomonadati</taxon>
        <taxon>Pseudomonadota</taxon>
        <taxon>Gammaproteobacteria</taxon>
        <taxon>Thiotrichales</taxon>
        <taxon>Piscirickettsiaceae</taxon>
        <taxon>Methylophaga</taxon>
    </lineage>
</organism>
<dbReference type="PROSITE" id="PS51786">
    <property type="entry name" value="LON_PROTEOLYTIC"/>
    <property type="match status" value="1"/>
</dbReference>
<dbReference type="Proteomes" id="UP000004679">
    <property type="component" value="Unassembled WGS sequence"/>
</dbReference>
<feature type="active site" evidence="2">
    <location>
        <position position="651"/>
    </location>
</feature>
<keyword evidence="2" id="KW-0720">Serine protease</keyword>
<dbReference type="SUPFAM" id="SSF54211">
    <property type="entry name" value="Ribosomal protein S5 domain 2-like"/>
    <property type="match status" value="1"/>
</dbReference>
<dbReference type="Gene3D" id="3.30.230.10">
    <property type="match status" value="1"/>
</dbReference>
<dbReference type="InterPro" id="IPR041699">
    <property type="entry name" value="AAA_32"/>
</dbReference>
<dbReference type="InterPro" id="IPR046843">
    <property type="entry name" value="LonB_AAA-LID"/>
</dbReference>
<evidence type="ECO:0000259" key="3">
    <source>
        <dbReference type="PROSITE" id="PS51786"/>
    </source>
</evidence>
<dbReference type="InterPro" id="IPR046844">
    <property type="entry name" value="Lon-like_helical"/>
</dbReference>
<dbReference type="EMBL" id="GG657886">
    <property type="protein sequence ID" value="EEF80937.1"/>
    <property type="molecule type" value="Genomic_DNA"/>
</dbReference>
<dbReference type="InterPro" id="IPR027065">
    <property type="entry name" value="Lon_Prtase"/>
</dbReference>
<dbReference type="PANTHER" id="PTHR10046">
    <property type="entry name" value="ATP DEPENDENT LON PROTEASE FAMILY MEMBER"/>
    <property type="match status" value="1"/>
</dbReference>
<feature type="active site" evidence="2">
    <location>
        <position position="694"/>
    </location>
</feature>
<dbReference type="OrthoDB" id="9758568at2"/>
<dbReference type="HOGENOM" id="CLU_014785_0_1_6"/>
<evidence type="ECO:0000256" key="1">
    <source>
        <dbReference type="ARBA" id="ARBA00022670"/>
    </source>
</evidence>
<comment type="similarity">
    <text evidence="2">Belongs to the peptidase S16 family.</text>
</comment>